<evidence type="ECO:0000313" key="1">
    <source>
        <dbReference type="EMBL" id="CAD7595428.1"/>
    </source>
</evidence>
<protein>
    <submittedName>
        <fullName evidence="1">Uncharacterized protein</fullName>
    </submittedName>
</protein>
<dbReference type="AlphaFoldDB" id="A0A7R9JZ67"/>
<organism evidence="1">
    <name type="scientific">Timema genevievae</name>
    <name type="common">Walking stick</name>
    <dbReference type="NCBI Taxonomy" id="629358"/>
    <lineage>
        <taxon>Eukaryota</taxon>
        <taxon>Metazoa</taxon>
        <taxon>Ecdysozoa</taxon>
        <taxon>Arthropoda</taxon>
        <taxon>Hexapoda</taxon>
        <taxon>Insecta</taxon>
        <taxon>Pterygota</taxon>
        <taxon>Neoptera</taxon>
        <taxon>Polyneoptera</taxon>
        <taxon>Phasmatodea</taxon>
        <taxon>Timematodea</taxon>
        <taxon>Timematoidea</taxon>
        <taxon>Timematidae</taxon>
        <taxon>Timema</taxon>
    </lineage>
</organism>
<dbReference type="EMBL" id="OE841357">
    <property type="protein sequence ID" value="CAD7595428.1"/>
    <property type="molecule type" value="Genomic_DNA"/>
</dbReference>
<name>A0A7R9JZ67_TIMGE</name>
<gene>
    <name evidence="1" type="ORF">TGEB3V08_LOCUS6023</name>
</gene>
<proteinExistence type="predicted"/>
<accession>A0A7R9JZ67</accession>
<reference evidence="1" key="1">
    <citation type="submission" date="2020-11" db="EMBL/GenBank/DDBJ databases">
        <authorList>
            <person name="Tran Van P."/>
        </authorList>
    </citation>
    <scope>NUCLEOTIDE SEQUENCE</scope>
</reference>
<sequence length="109" mass="12307">MMEVIKKRESTMRTSTIMYFARYNSNLQAPAHPGGYNIFNKAYLNTPSSNPEPEGQPGFEFDETSGHIKLEAFPVLRLSMKTKKEPEPEPAIGAKRKKVSVKTLSIVLY</sequence>